<dbReference type="InterPro" id="IPR002145">
    <property type="entry name" value="CopG"/>
</dbReference>
<protein>
    <recommendedName>
        <fullName evidence="1">Ribbon-helix-helix protein CopG domain-containing protein</fullName>
    </recommendedName>
</protein>
<dbReference type="Proteomes" id="UP001500929">
    <property type="component" value="Unassembled WGS sequence"/>
</dbReference>
<name>A0ABP5Q5U6_9MICO</name>
<keyword evidence="3" id="KW-1185">Reference proteome</keyword>
<reference evidence="3" key="1">
    <citation type="journal article" date="2019" name="Int. J. Syst. Evol. Microbiol.">
        <title>The Global Catalogue of Microorganisms (GCM) 10K type strain sequencing project: providing services to taxonomists for standard genome sequencing and annotation.</title>
        <authorList>
            <consortium name="The Broad Institute Genomics Platform"/>
            <consortium name="The Broad Institute Genome Sequencing Center for Infectious Disease"/>
            <person name="Wu L."/>
            <person name="Ma J."/>
        </authorList>
    </citation>
    <scope>NUCLEOTIDE SEQUENCE [LARGE SCALE GENOMIC DNA]</scope>
    <source>
        <strain evidence="3">JCM 16117</strain>
    </source>
</reference>
<dbReference type="RefSeq" id="WP_259478494.1">
    <property type="nucleotide sequence ID" value="NZ_BAAAQY010000002.1"/>
</dbReference>
<dbReference type="EMBL" id="BAAAQY010000002">
    <property type="protein sequence ID" value="GAA2224929.1"/>
    <property type="molecule type" value="Genomic_DNA"/>
</dbReference>
<gene>
    <name evidence="2" type="ORF">GCM10009851_05560</name>
</gene>
<evidence type="ECO:0000313" key="3">
    <source>
        <dbReference type="Proteomes" id="UP001500929"/>
    </source>
</evidence>
<feature type="domain" description="Ribbon-helix-helix protein CopG" evidence="1">
    <location>
        <begin position="3"/>
        <end position="38"/>
    </location>
</feature>
<comment type="caution">
    <text evidence="2">The sequence shown here is derived from an EMBL/GenBank/DDBJ whole genome shotgun (WGS) entry which is preliminary data.</text>
</comment>
<proteinExistence type="predicted"/>
<evidence type="ECO:0000313" key="2">
    <source>
        <dbReference type="EMBL" id="GAA2224929.1"/>
    </source>
</evidence>
<organism evidence="2 3">
    <name type="scientific">Herbiconiux moechotypicola</name>
    <dbReference type="NCBI Taxonomy" id="637393"/>
    <lineage>
        <taxon>Bacteria</taxon>
        <taxon>Bacillati</taxon>
        <taxon>Actinomycetota</taxon>
        <taxon>Actinomycetes</taxon>
        <taxon>Micrococcales</taxon>
        <taxon>Microbacteriaceae</taxon>
        <taxon>Herbiconiux</taxon>
    </lineage>
</organism>
<dbReference type="Pfam" id="PF01402">
    <property type="entry name" value="RHH_1"/>
    <property type="match status" value="1"/>
</dbReference>
<accession>A0ABP5Q5U6</accession>
<sequence>MKTAISLSDGDFERFDRVAARNGMNRSEFFRVAASRFADDLEGDKQLTALANAAIERAGQPSRDGAFLSESQARIQAGTEW</sequence>
<evidence type="ECO:0000259" key="1">
    <source>
        <dbReference type="Pfam" id="PF01402"/>
    </source>
</evidence>